<sequence length="277" mass="30234">MWQSPPLKISQPEQATCHNPPLTKLTNQILPPAAANLCRPPSQLRANLHREHTATSLTHQPWKLPPLRSPHLRAPEHRDAAPPFSPPHLLRRAHHDNTIFTPPRGLLRDPHDSAAHNHDAPSPAPVPPPPRSSSSLAPPDRAVTTCPAAPSSREPVPPPSPHQLYGLRTPQLQHTHLLAAPPPSSSIRGRHRASRTIFTTTAAPPRRATSPEKKPEQPPSAAQPGRKEEGAETLILESVLCATRQRLIGHSNWSTGQLWSTGQSQQSTLVKTANMVK</sequence>
<evidence type="ECO:0000313" key="2">
    <source>
        <dbReference type="EMBL" id="QCD83039.1"/>
    </source>
</evidence>
<proteinExistence type="predicted"/>
<evidence type="ECO:0000256" key="1">
    <source>
        <dbReference type="SAM" id="MobiDB-lite"/>
    </source>
</evidence>
<name>A0A4D6L3F6_VIGUN</name>
<reference evidence="2 3" key="1">
    <citation type="submission" date="2019-04" db="EMBL/GenBank/DDBJ databases">
        <title>An improved genome assembly and genetic linkage map for asparagus bean, Vigna unguiculata ssp. sesquipedialis.</title>
        <authorList>
            <person name="Xia Q."/>
            <person name="Zhang R."/>
            <person name="Dong Y."/>
        </authorList>
    </citation>
    <scope>NUCLEOTIDE SEQUENCE [LARGE SCALE GENOMIC DNA]</scope>
    <source>
        <tissue evidence="2">Leaf</tissue>
    </source>
</reference>
<gene>
    <name evidence="2" type="ORF">DEO72_LG2g3382</name>
</gene>
<protein>
    <submittedName>
        <fullName evidence="2">Uncharacterized protein</fullName>
    </submittedName>
</protein>
<keyword evidence="3" id="KW-1185">Reference proteome</keyword>
<feature type="compositionally biased region" description="Pro residues" evidence="1">
    <location>
        <begin position="122"/>
        <end position="131"/>
    </location>
</feature>
<dbReference type="AlphaFoldDB" id="A0A4D6L3F6"/>
<feature type="region of interest" description="Disordered" evidence="1">
    <location>
        <begin position="53"/>
        <end position="230"/>
    </location>
</feature>
<evidence type="ECO:0000313" key="3">
    <source>
        <dbReference type="Proteomes" id="UP000501690"/>
    </source>
</evidence>
<dbReference type="Proteomes" id="UP000501690">
    <property type="component" value="Linkage Group LG2"/>
</dbReference>
<feature type="region of interest" description="Disordered" evidence="1">
    <location>
        <begin position="1"/>
        <end position="24"/>
    </location>
</feature>
<feature type="compositionally biased region" description="Low complexity" evidence="1">
    <location>
        <begin position="195"/>
        <end position="208"/>
    </location>
</feature>
<feature type="compositionally biased region" description="Basic and acidic residues" evidence="1">
    <location>
        <begin position="106"/>
        <end position="119"/>
    </location>
</feature>
<organism evidence="2 3">
    <name type="scientific">Vigna unguiculata</name>
    <name type="common">Cowpea</name>
    <dbReference type="NCBI Taxonomy" id="3917"/>
    <lineage>
        <taxon>Eukaryota</taxon>
        <taxon>Viridiplantae</taxon>
        <taxon>Streptophyta</taxon>
        <taxon>Embryophyta</taxon>
        <taxon>Tracheophyta</taxon>
        <taxon>Spermatophyta</taxon>
        <taxon>Magnoliopsida</taxon>
        <taxon>eudicotyledons</taxon>
        <taxon>Gunneridae</taxon>
        <taxon>Pentapetalae</taxon>
        <taxon>rosids</taxon>
        <taxon>fabids</taxon>
        <taxon>Fabales</taxon>
        <taxon>Fabaceae</taxon>
        <taxon>Papilionoideae</taxon>
        <taxon>50 kb inversion clade</taxon>
        <taxon>NPAAA clade</taxon>
        <taxon>indigoferoid/millettioid clade</taxon>
        <taxon>Phaseoleae</taxon>
        <taxon>Vigna</taxon>
    </lineage>
</organism>
<accession>A0A4D6L3F6</accession>
<dbReference type="EMBL" id="CP039346">
    <property type="protein sequence ID" value="QCD83039.1"/>
    <property type="molecule type" value="Genomic_DNA"/>
</dbReference>